<dbReference type="AlphaFoldDB" id="A0A6A6W529"/>
<accession>A0A6A6W529</accession>
<dbReference type="Proteomes" id="UP000799437">
    <property type="component" value="Unassembled WGS sequence"/>
</dbReference>
<feature type="region of interest" description="Disordered" evidence="1">
    <location>
        <begin position="1"/>
        <end position="142"/>
    </location>
</feature>
<evidence type="ECO:0000256" key="1">
    <source>
        <dbReference type="SAM" id="MobiDB-lite"/>
    </source>
</evidence>
<dbReference type="RefSeq" id="XP_033599595.1">
    <property type="nucleotide sequence ID" value="XM_033747141.1"/>
</dbReference>
<organism evidence="2 3">
    <name type="scientific">Pseudovirgaria hyperparasitica</name>
    <dbReference type="NCBI Taxonomy" id="470096"/>
    <lineage>
        <taxon>Eukaryota</taxon>
        <taxon>Fungi</taxon>
        <taxon>Dikarya</taxon>
        <taxon>Ascomycota</taxon>
        <taxon>Pezizomycotina</taxon>
        <taxon>Dothideomycetes</taxon>
        <taxon>Dothideomycetes incertae sedis</taxon>
        <taxon>Acrospermales</taxon>
        <taxon>Acrospermaceae</taxon>
        <taxon>Pseudovirgaria</taxon>
    </lineage>
</organism>
<feature type="compositionally biased region" description="Basic and acidic residues" evidence="1">
    <location>
        <begin position="102"/>
        <end position="142"/>
    </location>
</feature>
<feature type="compositionally biased region" description="Pro residues" evidence="1">
    <location>
        <begin position="17"/>
        <end position="26"/>
    </location>
</feature>
<feature type="compositionally biased region" description="Polar residues" evidence="1">
    <location>
        <begin position="1"/>
        <end position="10"/>
    </location>
</feature>
<keyword evidence="3" id="KW-1185">Reference proteome</keyword>
<dbReference type="GeneID" id="54488195"/>
<gene>
    <name evidence="2" type="ORF">EJ05DRAFT_501678</name>
</gene>
<reference evidence="2" key="1">
    <citation type="journal article" date="2020" name="Stud. Mycol.">
        <title>101 Dothideomycetes genomes: a test case for predicting lifestyles and emergence of pathogens.</title>
        <authorList>
            <person name="Haridas S."/>
            <person name="Albert R."/>
            <person name="Binder M."/>
            <person name="Bloem J."/>
            <person name="Labutti K."/>
            <person name="Salamov A."/>
            <person name="Andreopoulos B."/>
            <person name="Baker S."/>
            <person name="Barry K."/>
            <person name="Bills G."/>
            <person name="Bluhm B."/>
            <person name="Cannon C."/>
            <person name="Castanera R."/>
            <person name="Culley D."/>
            <person name="Daum C."/>
            <person name="Ezra D."/>
            <person name="Gonzalez J."/>
            <person name="Henrissat B."/>
            <person name="Kuo A."/>
            <person name="Liang C."/>
            <person name="Lipzen A."/>
            <person name="Lutzoni F."/>
            <person name="Magnuson J."/>
            <person name="Mondo S."/>
            <person name="Nolan M."/>
            <person name="Ohm R."/>
            <person name="Pangilinan J."/>
            <person name="Park H.-J."/>
            <person name="Ramirez L."/>
            <person name="Alfaro M."/>
            <person name="Sun H."/>
            <person name="Tritt A."/>
            <person name="Yoshinaga Y."/>
            <person name="Zwiers L.-H."/>
            <person name="Turgeon B."/>
            <person name="Goodwin S."/>
            <person name="Spatafora J."/>
            <person name="Crous P."/>
            <person name="Grigoriev I."/>
        </authorList>
    </citation>
    <scope>NUCLEOTIDE SEQUENCE</scope>
    <source>
        <strain evidence="2">CBS 121739</strain>
    </source>
</reference>
<sequence>MANNSLSTARASEPKKPSLPTPPPRSPVRRAPMGTEPTITTSDGWVHITLRPAPITARPSRPMYDRVRDRRWHLQGSRVGQKSRGQEPQDNASEATTELDPEERREREEEGGSEEAEKERTVYGGEEKVVGDGEKEVRREMK</sequence>
<dbReference type="EMBL" id="ML996574">
    <property type="protein sequence ID" value="KAF2757144.1"/>
    <property type="molecule type" value="Genomic_DNA"/>
</dbReference>
<feature type="compositionally biased region" description="Polar residues" evidence="1">
    <location>
        <begin position="86"/>
        <end position="96"/>
    </location>
</feature>
<proteinExistence type="predicted"/>
<evidence type="ECO:0000313" key="2">
    <source>
        <dbReference type="EMBL" id="KAF2757144.1"/>
    </source>
</evidence>
<evidence type="ECO:0000313" key="3">
    <source>
        <dbReference type="Proteomes" id="UP000799437"/>
    </source>
</evidence>
<name>A0A6A6W529_9PEZI</name>
<protein>
    <submittedName>
        <fullName evidence="2">Uncharacterized protein</fullName>
    </submittedName>
</protein>